<name>A0A0N5ACP2_9BILA</name>
<reference evidence="2" key="1">
    <citation type="submission" date="2017-02" db="UniProtKB">
        <authorList>
            <consortium name="WormBaseParasite"/>
        </authorList>
    </citation>
    <scope>IDENTIFICATION</scope>
</reference>
<keyword evidence="1" id="KW-1185">Reference proteome</keyword>
<proteinExistence type="predicted"/>
<organism evidence="1 2">
    <name type="scientific">Syphacia muris</name>
    <dbReference type="NCBI Taxonomy" id="451379"/>
    <lineage>
        <taxon>Eukaryota</taxon>
        <taxon>Metazoa</taxon>
        <taxon>Ecdysozoa</taxon>
        <taxon>Nematoda</taxon>
        <taxon>Chromadorea</taxon>
        <taxon>Rhabditida</taxon>
        <taxon>Spirurina</taxon>
        <taxon>Oxyuridomorpha</taxon>
        <taxon>Oxyuroidea</taxon>
        <taxon>Oxyuridae</taxon>
        <taxon>Syphacia</taxon>
    </lineage>
</organism>
<accession>A0A0N5ACP2</accession>
<evidence type="ECO:0000313" key="1">
    <source>
        <dbReference type="Proteomes" id="UP000046393"/>
    </source>
</evidence>
<dbReference type="WBParaSite" id="SMUV_0000192001-mRNA-1">
    <property type="protein sequence ID" value="SMUV_0000192001-mRNA-1"/>
    <property type="gene ID" value="SMUV_0000192001"/>
</dbReference>
<sequence length="81" mass="8812">MCSVGCTGAPTICGGGCCCQQPMCCCCQPMRCNCCSPICCQPSYCCQPSFCSCRQPCCCCGCRRRRSLGWTHQRISTTKKL</sequence>
<dbReference type="Proteomes" id="UP000046393">
    <property type="component" value="Unplaced"/>
</dbReference>
<dbReference type="AlphaFoldDB" id="A0A0N5ACP2"/>
<evidence type="ECO:0000313" key="2">
    <source>
        <dbReference type="WBParaSite" id="SMUV_0000192001-mRNA-1"/>
    </source>
</evidence>
<protein>
    <submittedName>
        <fullName evidence="2">Ultrahigh sulfur keratin-associated protein</fullName>
    </submittedName>
</protein>